<dbReference type="EMBL" id="CAJOBA010060654">
    <property type="protein sequence ID" value="CAF4325455.1"/>
    <property type="molecule type" value="Genomic_DNA"/>
</dbReference>
<gene>
    <name evidence="1" type="ORF">OVA965_LOCUS38595</name>
    <name evidence="2" type="ORF">TMI583_LOCUS39795</name>
</gene>
<accession>A0A8S2FQX2</accession>
<evidence type="ECO:0000313" key="1">
    <source>
        <dbReference type="EMBL" id="CAF1537610.1"/>
    </source>
</evidence>
<dbReference type="Proteomes" id="UP000677228">
    <property type="component" value="Unassembled WGS sequence"/>
</dbReference>
<evidence type="ECO:0000313" key="3">
    <source>
        <dbReference type="Proteomes" id="UP000677228"/>
    </source>
</evidence>
<feature type="non-terminal residue" evidence="1">
    <location>
        <position position="14"/>
    </location>
</feature>
<name>A0A8S2FQX2_9BILA</name>
<dbReference type="EMBL" id="CAJNOK010038352">
    <property type="protein sequence ID" value="CAF1537610.1"/>
    <property type="molecule type" value="Genomic_DNA"/>
</dbReference>
<reference evidence="1" key="1">
    <citation type="submission" date="2021-02" db="EMBL/GenBank/DDBJ databases">
        <authorList>
            <person name="Nowell W R."/>
        </authorList>
    </citation>
    <scope>NUCLEOTIDE SEQUENCE</scope>
</reference>
<evidence type="ECO:0000313" key="2">
    <source>
        <dbReference type="EMBL" id="CAF4325455.1"/>
    </source>
</evidence>
<comment type="caution">
    <text evidence="1">The sequence shown here is derived from an EMBL/GenBank/DDBJ whole genome shotgun (WGS) entry which is preliminary data.</text>
</comment>
<sequence>MRRLVLGMVLLITL</sequence>
<proteinExistence type="predicted"/>
<organism evidence="1 3">
    <name type="scientific">Didymodactylos carnosus</name>
    <dbReference type="NCBI Taxonomy" id="1234261"/>
    <lineage>
        <taxon>Eukaryota</taxon>
        <taxon>Metazoa</taxon>
        <taxon>Spiralia</taxon>
        <taxon>Gnathifera</taxon>
        <taxon>Rotifera</taxon>
        <taxon>Eurotatoria</taxon>
        <taxon>Bdelloidea</taxon>
        <taxon>Philodinida</taxon>
        <taxon>Philodinidae</taxon>
        <taxon>Didymodactylos</taxon>
    </lineage>
</organism>
<dbReference type="Proteomes" id="UP000682733">
    <property type="component" value="Unassembled WGS sequence"/>
</dbReference>
<protein>
    <submittedName>
        <fullName evidence="1">Uncharacterized protein</fullName>
    </submittedName>
</protein>